<accession>A0AB38BNF2</accession>
<dbReference type="EMBL" id="FOVV01000002">
    <property type="protein sequence ID" value="SFN64545.1"/>
    <property type="molecule type" value="Genomic_DNA"/>
</dbReference>
<proteinExistence type="predicted"/>
<dbReference type="AlphaFoldDB" id="A0AB38BNF2"/>
<organism evidence="1 2">
    <name type="scientific">Pseudomonas syringae</name>
    <dbReference type="NCBI Taxonomy" id="317"/>
    <lineage>
        <taxon>Bacteria</taxon>
        <taxon>Pseudomonadati</taxon>
        <taxon>Pseudomonadota</taxon>
        <taxon>Gammaproteobacteria</taxon>
        <taxon>Pseudomonadales</taxon>
        <taxon>Pseudomonadaceae</taxon>
        <taxon>Pseudomonas</taxon>
    </lineage>
</organism>
<evidence type="ECO:0000313" key="1">
    <source>
        <dbReference type="EMBL" id="SFN64545.1"/>
    </source>
</evidence>
<sequence>MAVLAAGVTAVQCRKPTELRTTSDCLTLVDCICAKKDRPICTGAVFFSCGCYLLNQMIQACQYQFVSPDIIEVGDGMGGVAHRVPYDEITPHIQEQKVVIESFGF</sequence>
<reference evidence="1 2" key="1">
    <citation type="submission" date="2016-10" db="EMBL/GenBank/DDBJ databases">
        <authorList>
            <person name="Varghese N."/>
            <person name="Submissions S."/>
        </authorList>
    </citation>
    <scope>NUCLEOTIDE SEQUENCE [LARGE SCALE GENOMIC DNA]</scope>
    <source>
        <strain evidence="1 2">BS0292</strain>
    </source>
</reference>
<dbReference type="Proteomes" id="UP000183083">
    <property type="component" value="Unassembled WGS sequence"/>
</dbReference>
<name>A0AB38BNF2_PSESX</name>
<protein>
    <submittedName>
        <fullName evidence="1">Uncharacterized protein</fullName>
    </submittedName>
</protein>
<evidence type="ECO:0000313" key="2">
    <source>
        <dbReference type="Proteomes" id="UP000183083"/>
    </source>
</evidence>
<comment type="caution">
    <text evidence="1">The sequence shown here is derived from an EMBL/GenBank/DDBJ whole genome shotgun (WGS) entry which is preliminary data.</text>
</comment>
<gene>
    <name evidence="1" type="ORF">SAMN05444065_10275</name>
</gene>